<evidence type="ECO:0000313" key="4">
    <source>
        <dbReference type="Proteomes" id="UP001295740"/>
    </source>
</evidence>
<feature type="compositionally biased region" description="Basic residues" evidence="1">
    <location>
        <begin position="215"/>
        <end position="224"/>
    </location>
</feature>
<dbReference type="GO" id="GO:0032543">
    <property type="term" value="P:mitochondrial translation"/>
    <property type="evidence" value="ECO:0007669"/>
    <property type="project" value="TreeGrafter"/>
</dbReference>
<keyword evidence="4" id="KW-1185">Reference proteome</keyword>
<dbReference type="PANTHER" id="PTHR15004:SF0">
    <property type="entry name" value="GLUTAMYL-TRNA(GLN) AMIDOTRANSFERASE SUBUNIT C, MITOCHONDRIAL"/>
    <property type="match status" value="1"/>
</dbReference>
<evidence type="ECO:0000313" key="3">
    <source>
        <dbReference type="EMBL" id="CAJ2511838.1"/>
    </source>
</evidence>
<comment type="caution">
    <text evidence="3">The sequence shown here is derived from an EMBL/GenBank/DDBJ whole genome shotgun (WGS) entry which is preliminary data.</text>
</comment>
<evidence type="ECO:0000256" key="1">
    <source>
        <dbReference type="SAM" id="MobiDB-lite"/>
    </source>
</evidence>
<accession>A0AAI8YP14</accession>
<name>A0AAI8YP14_9PEZI</name>
<dbReference type="Pfam" id="PF20978">
    <property type="entry name" value="Gta3"/>
    <property type="match status" value="1"/>
</dbReference>
<dbReference type="EMBL" id="CAUWAG010000018">
    <property type="protein sequence ID" value="CAJ2511838.1"/>
    <property type="molecule type" value="Genomic_DNA"/>
</dbReference>
<protein>
    <submittedName>
        <fullName evidence="3">Uu.00g074630.m01.CDS01</fullName>
    </submittedName>
</protein>
<dbReference type="GO" id="GO:0005739">
    <property type="term" value="C:mitochondrion"/>
    <property type="evidence" value="ECO:0007669"/>
    <property type="project" value="TreeGrafter"/>
</dbReference>
<feature type="region of interest" description="Disordered" evidence="1">
    <location>
        <begin position="211"/>
        <end position="263"/>
    </location>
</feature>
<dbReference type="GO" id="GO:0070681">
    <property type="term" value="P:glutaminyl-tRNAGln biosynthesis via transamidation"/>
    <property type="evidence" value="ECO:0007669"/>
    <property type="project" value="TreeGrafter"/>
</dbReference>
<feature type="compositionally biased region" description="Low complexity" evidence="1">
    <location>
        <begin position="92"/>
        <end position="122"/>
    </location>
</feature>
<organism evidence="3 4">
    <name type="scientific">Anthostomella pinea</name>
    <dbReference type="NCBI Taxonomy" id="933095"/>
    <lineage>
        <taxon>Eukaryota</taxon>
        <taxon>Fungi</taxon>
        <taxon>Dikarya</taxon>
        <taxon>Ascomycota</taxon>
        <taxon>Pezizomycotina</taxon>
        <taxon>Sordariomycetes</taxon>
        <taxon>Xylariomycetidae</taxon>
        <taxon>Xylariales</taxon>
        <taxon>Xylariaceae</taxon>
        <taxon>Anthostomella</taxon>
    </lineage>
</organism>
<dbReference type="GO" id="GO:0030956">
    <property type="term" value="C:glutamyl-tRNA(Gln) amidotransferase complex"/>
    <property type="evidence" value="ECO:0007669"/>
    <property type="project" value="TreeGrafter"/>
</dbReference>
<sequence length="297" mass="31490">MNTTTTICRHCLAVSQHQTPRAFQAGRLAKPSRSTRTFFDSGPSRTSPASSTTNSVADDEPNANVTTTSTTTLAALFAKPSWSVRSLLPPWSNSNTTSSTSPTSTTTTTTPNSPTSTTTPTSTTPPPNPTTPKTLHHLLRLSALPSPPSGSPAEAQMQSNLDAQLHFVRAMQRVNTQNIRPLRAIRDETAAGVRATAVGLAQLQEALAREDVVGHARRPRRRRRQQQEVNGSSGGGRGGGKGHVVDGQGMAGEKGGDRSIINEDENWDVLGGASETAGRYFVVRSGGQTERTVPAES</sequence>
<feature type="compositionally biased region" description="Polar residues" evidence="1">
    <location>
        <begin position="32"/>
        <end position="56"/>
    </location>
</feature>
<dbReference type="Proteomes" id="UP001295740">
    <property type="component" value="Unassembled WGS sequence"/>
</dbReference>
<dbReference type="PANTHER" id="PTHR15004">
    <property type="entry name" value="GLUTAMYL-TRNA(GLN) AMIDOTRANSFERASE SUBUNIT C, MITOCHONDRIAL"/>
    <property type="match status" value="1"/>
</dbReference>
<reference evidence="3" key="1">
    <citation type="submission" date="2023-10" db="EMBL/GenBank/DDBJ databases">
        <authorList>
            <person name="Hackl T."/>
        </authorList>
    </citation>
    <scope>NUCLEOTIDE SEQUENCE</scope>
</reference>
<feature type="region of interest" description="Disordered" evidence="1">
    <location>
        <begin position="26"/>
        <end position="65"/>
    </location>
</feature>
<feature type="domain" description="Glutamyl-tRNA amidotransferase complex subunit Gta3" evidence="2">
    <location>
        <begin position="125"/>
        <end position="182"/>
    </location>
</feature>
<feature type="compositionally biased region" description="Gly residues" evidence="1">
    <location>
        <begin position="232"/>
        <end position="242"/>
    </location>
</feature>
<dbReference type="InterPro" id="IPR003837">
    <property type="entry name" value="GatC"/>
</dbReference>
<evidence type="ECO:0000259" key="2">
    <source>
        <dbReference type="Pfam" id="PF20978"/>
    </source>
</evidence>
<gene>
    <name evidence="3" type="ORF">KHLLAP_LOCUS12306</name>
</gene>
<dbReference type="GO" id="GO:0006450">
    <property type="term" value="P:regulation of translational fidelity"/>
    <property type="evidence" value="ECO:0007669"/>
    <property type="project" value="InterPro"/>
</dbReference>
<feature type="region of interest" description="Disordered" evidence="1">
    <location>
        <begin position="87"/>
        <end position="134"/>
    </location>
</feature>
<dbReference type="InterPro" id="IPR049545">
    <property type="entry name" value="Gta3_dom"/>
</dbReference>
<dbReference type="AlphaFoldDB" id="A0AAI8YP14"/>
<proteinExistence type="predicted"/>